<evidence type="ECO:0000256" key="2">
    <source>
        <dbReference type="ARBA" id="ARBA00023015"/>
    </source>
</evidence>
<protein>
    <recommendedName>
        <fullName evidence="7">Xylanolytic transcriptional activator regulatory domain-containing protein</fullName>
    </recommendedName>
</protein>
<sequence length="643" mass="72095">MSSRRPGRHNEIPTSESAPSNTGDREPSVNHSRPSQSPTDAVSVSAVHQSNTEPATFPNPGFAGSPDSTHDKVSWITMFDKFFDDLSQDRSSVVDKCSITYLGESFPLAMVLEEVNDGRRPRLHHAGPPISEPSVAIEPSGSKHPPHMLPEDIAYLEAKGAFTFPNPDILDRLITTFLSRVYPLYPIVSRQEFLRQYETDDVPAMLLHMVCSIAATFCDLSLIHRAGFDNRLEARHAYYSKAKVLFEIGYETDKIVQLQSAVLMTFWGGGPIHHWNYFSWTGTAVTIAESLGIHRSMADTNMHAGDRSLLKRLWWTLLIRDAHCQSLVGRPFRINQQQVDIEPLTSEDFADDMQSPEFFSHPLRLTYGLYQIHMSKLCLILKDIVNTRLKPGRLTPRMTELYDSLRRWRAELPPELQWTDSDPNLDVFPLALCSMYNHHLILLHQDRPFSAPISDRGDASALLVESIPSPEVVAQGTSCLLYTIFTKSSPLCLPHETFQGLFLAEAVFFTQMKSSEPMVAHFGRAALNSCQMLWNAVLDSWDASPWIQKLFHNLVERLGLPTGQGVKPLSDMSDQSTRDVSGPGDLADDVWAQFPTLSPFLDMVQDGGTLSNWVEFPIFSGSMDMMEPVQGCHSQPSRSDFGS</sequence>
<dbReference type="SMART" id="SM00906">
    <property type="entry name" value="Fungal_trans"/>
    <property type="match status" value="1"/>
</dbReference>
<dbReference type="InterPro" id="IPR052073">
    <property type="entry name" value="Amide_Lactam_Regulators"/>
</dbReference>
<dbReference type="EMBL" id="JAPDRN010000014">
    <property type="protein sequence ID" value="KAJ9640578.1"/>
    <property type="molecule type" value="Genomic_DNA"/>
</dbReference>
<dbReference type="CDD" id="cd12148">
    <property type="entry name" value="fungal_TF_MHR"/>
    <property type="match status" value="1"/>
</dbReference>
<evidence type="ECO:0000256" key="1">
    <source>
        <dbReference type="ARBA" id="ARBA00022833"/>
    </source>
</evidence>
<keyword evidence="4" id="KW-0804">Transcription</keyword>
<feature type="compositionally biased region" description="Polar residues" evidence="6">
    <location>
        <begin position="12"/>
        <end position="22"/>
    </location>
</feature>
<dbReference type="AlphaFoldDB" id="A0AA39CZQ3"/>
<feature type="domain" description="Xylanolytic transcriptional activator regulatory" evidence="7">
    <location>
        <begin position="277"/>
        <end position="349"/>
    </location>
</feature>
<dbReference type="Pfam" id="PF04082">
    <property type="entry name" value="Fungal_trans"/>
    <property type="match status" value="1"/>
</dbReference>
<dbReference type="Proteomes" id="UP001172681">
    <property type="component" value="Unassembled WGS sequence"/>
</dbReference>
<keyword evidence="3" id="KW-0238">DNA-binding</keyword>
<feature type="region of interest" description="Disordered" evidence="6">
    <location>
        <begin position="124"/>
        <end position="143"/>
    </location>
</feature>
<reference evidence="8" key="1">
    <citation type="submission" date="2022-10" db="EMBL/GenBank/DDBJ databases">
        <title>Culturing micro-colonial fungi from biological soil crusts in the Mojave desert and describing Neophaeococcomyces mojavensis, and introducing the new genera and species Taxawa tesnikishii.</title>
        <authorList>
            <person name="Kurbessoian T."/>
            <person name="Stajich J.E."/>
        </authorList>
    </citation>
    <scope>NUCLEOTIDE SEQUENCE</scope>
    <source>
        <strain evidence="8">TK_35</strain>
    </source>
</reference>
<organism evidence="8 9">
    <name type="scientific">Knufia peltigerae</name>
    <dbReference type="NCBI Taxonomy" id="1002370"/>
    <lineage>
        <taxon>Eukaryota</taxon>
        <taxon>Fungi</taxon>
        <taxon>Dikarya</taxon>
        <taxon>Ascomycota</taxon>
        <taxon>Pezizomycotina</taxon>
        <taxon>Eurotiomycetes</taxon>
        <taxon>Chaetothyriomycetidae</taxon>
        <taxon>Chaetothyriales</taxon>
        <taxon>Trichomeriaceae</taxon>
        <taxon>Knufia</taxon>
    </lineage>
</organism>
<keyword evidence="5" id="KW-0539">Nucleus</keyword>
<evidence type="ECO:0000259" key="7">
    <source>
        <dbReference type="SMART" id="SM00906"/>
    </source>
</evidence>
<comment type="caution">
    <text evidence="8">The sequence shown here is derived from an EMBL/GenBank/DDBJ whole genome shotgun (WGS) entry which is preliminary data.</text>
</comment>
<evidence type="ECO:0000313" key="9">
    <source>
        <dbReference type="Proteomes" id="UP001172681"/>
    </source>
</evidence>
<dbReference type="GO" id="GO:0003677">
    <property type="term" value="F:DNA binding"/>
    <property type="evidence" value="ECO:0007669"/>
    <property type="project" value="UniProtKB-KW"/>
</dbReference>
<dbReference type="GO" id="GO:0008270">
    <property type="term" value="F:zinc ion binding"/>
    <property type="evidence" value="ECO:0007669"/>
    <property type="project" value="InterPro"/>
</dbReference>
<feature type="compositionally biased region" description="Polar residues" evidence="6">
    <location>
        <begin position="29"/>
        <end position="54"/>
    </location>
</feature>
<keyword evidence="9" id="KW-1185">Reference proteome</keyword>
<feature type="region of interest" description="Disordered" evidence="6">
    <location>
        <begin position="1"/>
        <end position="68"/>
    </location>
</feature>
<keyword evidence="1" id="KW-0862">Zinc</keyword>
<evidence type="ECO:0000256" key="5">
    <source>
        <dbReference type="ARBA" id="ARBA00023242"/>
    </source>
</evidence>
<dbReference type="PANTHER" id="PTHR47171">
    <property type="entry name" value="FARA-RELATED"/>
    <property type="match status" value="1"/>
</dbReference>
<evidence type="ECO:0000256" key="3">
    <source>
        <dbReference type="ARBA" id="ARBA00023125"/>
    </source>
</evidence>
<name>A0AA39CZQ3_9EURO</name>
<proteinExistence type="predicted"/>
<evidence type="ECO:0000256" key="6">
    <source>
        <dbReference type="SAM" id="MobiDB-lite"/>
    </source>
</evidence>
<dbReference type="PANTHER" id="PTHR47171:SF1">
    <property type="entry name" value="ZN(II)2CYS6 TRANSCRIPTION FACTOR (EUROFUNG)"/>
    <property type="match status" value="1"/>
</dbReference>
<evidence type="ECO:0000256" key="4">
    <source>
        <dbReference type="ARBA" id="ARBA00023163"/>
    </source>
</evidence>
<dbReference type="GO" id="GO:0006351">
    <property type="term" value="P:DNA-templated transcription"/>
    <property type="evidence" value="ECO:0007669"/>
    <property type="project" value="InterPro"/>
</dbReference>
<gene>
    <name evidence="8" type="ORF">H2204_003206</name>
</gene>
<accession>A0AA39CZQ3</accession>
<evidence type="ECO:0000313" key="8">
    <source>
        <dbReference type="EMBL" id="KAJ9640578.1"/>
    </source>
</evidence>
<dbReference type="InterPro" id="IPR007219">
    <property type="entry name" value="XnlR_reg_dom"/>
</dbReference>
<keyword evidence="2" id="KW-0805">Transcription regulation</keyword>